<dbReference type="NCBIfam" id="NF000689">
    <property type="entry name" value="PRK00035.2-1"/>
    <property type="match status" value="1"/>
</dbReference>
<reference evidence="9 10" key="4">
    <citation type="journal article" date="2020" name="PLoS ONE">
        <title>Taxonomic classification of strain PO100/5 shows a broader geographic distribution and genetic markers of the recently described Corynebacterium silvaticum.</title>
        <authorList>
            <person name="Viana M.V.C."/>
            <person name="Profeta R."/>
            <person name="da Silva A.L."/>
            <person name="Hurtado R."/>
            <person name="Cerqueira J.C."/>
            <person name="Ribeiro B.F.S."/>
            <person name="Almeida M.O."/>
            <person name="Morais-Rodrigues F."/>
            <person name="Soares S.C."/>
            <person name="Oliveira M."/>
            <person name="Tavares L."/>
            <person name="Figueiredo H."/>
            <person name="Wattam A.R."/>
            <person name="Barh D."/>
            <person name="Ghosh P."/>
            <person name="Silva A."/>
            <person name="Azevedo V."/>
        </authorList>
    </citation>
    <scope>NUCLEOTIDE SEQUENCE [LARGE SCALE GENOMIC DNA]</scope>
    <source>
        <strain evidence="9 10">PO100/5</strain>
    </source>
</reference>
<keyword evidence="7" id="KW-0479">Metal-binding</keyword>
<dbReference type="CDD" id="cd00419">
    <property type="entry name" value="Ferrochelatase_C"/>
    <property type="match status" value="1"/>
</dbReference>
<reference evidence="9 10" key="2">
    <citation type="journal article" date="2020" name="Antonie Van Leeuwenhoek">
        <title>Phylogenomic characterisation of a novel corynebacterial species pathogenic to animals.</title>
        <authorList>
            <person name="Moller J."/>
            <person name="Musella L."/>
            <person name="Melnikov V."/>
            <person name="Geissdorfer W."/>
            <person name="Burkovski A."/>
            <person name="Sangal V."/>
        </authorList>
    </citation>
    <scope>NUCLEOTIDE SEQUENCE [LARGE SCALE GENOMIC DNA]</scope>
    <source>
        <strain evidence="9 10">PO100/5</strain>
    </source>
</reference>
<comment type="similarity">
    <text evidence="7 8">Belongs to the ferrochelatase family.</text>
</comment>
<sequence length="376" mass="41824">MADFDSVYRSKTLHSLPAWNLVDVDAVLVLSFGGPEGPEQVLPFLENVTRGRGIPRERLEEVAVHYHHFDGVSPLNQLNREIVANIEAELQSQNLSIPVYFGNRNWHPYANDVAEEMSRVGHRKVIVFATSAWGGYSGCRQYGEDLIKLNQHLDAVGLPQLEFVKVRQFFDHPSFITEEAEVVQQAFEHFGVSAEEGEKQGIRLVFTAHSIPLIADETSGIDTDGNLYSRQIAEASRLVADRLGVQKYDVVWQSASGNGKIPWLDPDIVDHIIDLHSQGVNKVVVSAIGFISDHMEVVWDLDNELQVEAEKRGIEVVRAKTVGHTSTFASMVVQLFHETLNPMSAQHLGRVPSRGCSFNGAACEPQCCQPAKRPHS</sequence>
<evidence type="ECO:0000256" key="8">
    <source>
        <dbReference type="RuleBase" id="RU004185"/>
    </source>
</evidence>
<dbReference type="AlphaFoldDB" id="A0A7U5K9H0"/>
<dbReference type="PANTHER" id="PTHR11108">
    <property type="entry name" value="FERROCHELATASE"/>
    <property type="match status" value="1"/>
</dbReference>
<evidence type="ECO:0000313" key="10">
    <source>
        <dbReference type="Proteomes" id="UP000195652"/>
    </source>
</evidence>
<comment type="pathway">
    <text evidence="1 7">Porphyrin-containing compound metabolism; protoheme biosynthesis.</text>
</comment>
<comment type="subcellular location">
    <subcellularLocation>
        <location evidence="7">Cytoplasm</location>
    </subcellularLocation>
</comment>
<gene>
    <name evidence="7" type="primary">cpfC</name>
    <name evidence="9" type="ORF">CBE74_06440</name>
</gene>
<comment type="catalytic activity">
    <reaction evidence="6">
        <text>Fe-coproporphyrin III + 2 H(+) = coproporphyrin III + Fe(2+)</text>
        <dbReference type="Rhea" id="RHEA:49572"/>
        <dbReference type="ChEBI" id="CHEBI:15378"/>
        <dbReference type="ChEBI" id="CHEBI:29033"/>
        <dbReference type="ChEBI" id="CHEBI:68438"/>
        <dbReference type="ChEBI" id="CHEBI:131725"/>
        <dbReference type="EC" id="4.99.1.9"/>
    </reaction>
    <physiologicalReaction direction="right-to-left" evidence="6">
        <dbReference type="Rhea" id="RHEA:49574"/>
    </physiologicalReaction>
</comment>
<dbReference type="GO" id="GO:0006783">
    <property type="term" value="P:heme biosynthetic process"/>
    <property type="evidence" value="ECO:0007669"/>
    <property type="project" value="UniProtKB-UniRule"/>
</dbReference>
<dbReference type="Gene3D" id="3.40.50.1400">
    <property type="match status" value="2"/>
</dbReference>
<evidence type="ECO:0000256" key="6">
    <source>
        <dbReference type="ARBA" id="ARBA00024536"/>
    </source>
</evidence>
<comment type="caution">
    <text evidence="7">Lacks conserved residue(s) required for the propagation of feature annotation.</text>
</comment>
<dbReference type="HAMAP" id="MF_00323">
    <property type="entry name" value="Ferrochelatase"/>
    <property type="match status" value="1"/>
</dbReference>
<keyword evidence="7" id="KW-0963">Cytoplasm</keyword>
<evidence type="ECO:0000313" key="9">
    <source>
        <dbReference type="EMBL" id="ARU46180.2"/>
    </source>
</evidence>
<protein>
    <recommendedName>
        <fullName evidence="7">Coproporphyrin III ferrochelatase</fullName>
        <ecNumber evidence="7">4.99.1.9</ecNumber>
    </recommendedName>
</protein>
<reference evidence="9 10" key="1">
    <citation type="journal article" date="2014" name="BMC Vet. Res.">
        <title>First report of Corynebacterium pseudotuberculosis from caseous lymphadenitis lesions in Black Alentejano pig (Sus scrofa domesticus).</title>
        <authorList>
            <person name="Oliveira M."/>
            <person name="Barroco C."/>
            <person name="Mottola C."/>
            <person name="Santos R."/>
            <person name="Lemsaddek A."/>
            <person name="Tavares L."/>
            <person name="Semedo-Lemsaddek T."/>
        </authorList>
    </citation>
    <scope>NUCLEOTIDE SEQUENCE [LARGE SCALE GENOMIC DNA]</scope>
    <source>
        <strain evidence="9 10">PO100/5</strain>
    </source>
</reference>
<evidence type="ECO:0000256" key="7">
    <source>
        <dbReference type="HAMAP-Rule" id="MF_00323"/>
    </source>
</evidence>
<dbReference type="CDD" id="cd03411">
    <property type="entry name" value="Ferrochelatase_N"/>
    <property type="match status" value="1"/>
</dbReference>
<dbReference type="PANTHER" id="PTHR11108:SF1">
    <property type="entry name" value="FERROCHELATASE, MITOCHONDRIAL"/>
    <property type="match status" value="1"/>
</dbReference>
<evidence type="ECO:0000256" key="3">
    <source>
        <dbReference type="ARBA" id="ARBA00023133"/>
    </source>
</evidence>
<name>A0A7U5K9H0_9CORY</name>
<proteinExistence type="inferred from homology"/>
<dbReference type="InterPro" id="IPR033644">
    <property type="entry name" value="Ferrochelatase_C"/>
</dbReference>
<dbReference type="EC" id="4.99.1.9" evidence="7"/>
<dbReference type="UniPathway" id="UPA00252"/>
<evidence type="ECO:0000256" key="4">
    <source>
        <dbReference type="ARBA" id="ARBA00023239"/>
    </source>
</evidence>
<dbReference type="GO" id="GO:0005737">
    <property type="term" value="C:cytoplasm"/>
    <property type="evidence" value="ECO:0007669"/>
    <property type="project" value="UniProtKB-SubCell"/>
</dbReference>
<dbReference type="Pfam" id="PF00762">
    <property type="entry name" value="Ferrochelatase"/>
    <property type="match status" value="1"/>
</dbReference>
<organism evidence="9 10">
    <name type="scientific">Corynebacterium silvaticum</name>
    <dbReference type="NCBI Taxonomy" id="2320431"/>
    <lineage>
        <taxon>Bacteria</taxon>
        <taxon>Bacillati</taxon>
        <taxon>Actinomycetota</taxon>
        <taxon>Actinomycetes</taxon>
        <taxon>Mycobacteriales</taxon>
        <taxon>Corynebacteriaceae</taxon>
        <taxon>Corynebacterium</taxon>
    </lineage>
</organism>
<dbReference type="GO" id="GO:0004325">
    <property type="term" value="F:ferrochelatase activity"/>
    <property type="evidence" value="ECO:0007669"/>
    <property type="project" value="UniProtKB-UniRule"/>
</dbReference>
<comment type="function">
    <text evidence="7">Involved in coproporphyrin-dependent heme b biosynthesis. Catalyzes the insertion of ferrous iron into coproporphyrin III to form Fe-coproporphyrin III.</text>
</comment>
<dbReference type="GO" id="GO:0046872">
    <property type="term" value="F:metal ion binding"/>
    <property type="evidence" value="ECO:0007669"/>
    <property type="project" value="UniProtKB-KW"/>
</dbReference>
<dbReference type="KEGG" id="csil:CBE74_06440"/>
<dbReference type="InterPro" id="IPR001015">
    <property type="entry name" value="Ferrochelatase"/>
</dbReference>
<evidence type="ECO:0000256" key="1">
    <source>
        <dbReference type="ARBA" id="ARBA00004744"/>
    </source>
</evidence>
<dbReference type="EMBL" id="CP021417">
    <property type="protein sequence ID" value="ARU46180.2"/>
    <property type="molecule type" value="Genomic_DNA"/>
</dbReference>
<keyword evidence="2 7" id="KW-0408">Iron</keyword>
<dbReference type="Proteomes" id="UP000195652">
    <property type="component" value="Chromosome"/>
</dbReference>
<accession>A0A7U5K9H0</accession>
<dbReference type="InterPro" id="IPR033659">
    <property type="entry name" value="Ferrochelatase_N"/>
</dbReference>
<dbReference type="SUPFAM" id="SSF53800">
    <property type="entry name" value="Chelatase"/>
    <property type="match status" value="1"/>
</dbReference>
<keyword evidence="10" id="KW-1185">Reference proteome</keyword>
<keyword evidence="4 7" id="KW-0456">Lyase</keyword>
<evidence type="ECO:0000256" key="2">
    <source>
        <dbReference type="ARBA" id="ARBA00023004"/>
    </source>
</evidence>
<evidence type="ECO:0000256" key="5">
    <source>
        <dbReference type="ARBA" id="ARBA00023244"/>
    </source>
</evidence>
<reference evidence="9 10" key="3">
    <citation type="journal article" date="2020" name="Int. J. Syst. Evol. Microbiol.">
        <title>Corynebacterium silvaticum sp. nov., a unique group of NTTB corynebacteria in wild boar and roe deer.</title>
        <authorList>
            <person name="Dangel A."/>
            <person name="Berger A."/>
            <person name="Rau J."/>
            <person name="Eisenberg T."/>
            <person name="Kampfer P."/>
            <person name="Margos G."/>
            <person name="Contzen M."/>
            <person name="Busse H.J."/>
            <person name="Konrad R."/>
            <person name="Peters M."/>
            <person name="Sting R."/>
            <person name="Sing A."/>
        </authorList>
    </citation>
    <scope>NUCLEOTIDE SEQUENCE [LARGE SCALE GENOMIC DNA]</scope>
    <source>
        <strain evidence="9 10">PO100/5</strain>
    </source>
</reference>
<keyword evidence="3 7" id="KW-0350">Heme biosynthesis</keyword>
<keyword evidence="5 7" id="KW-0627">Porphyrin biosynthesis</keyword>